<keyword evidence="2" id="KW-1185">Reference proteome</keyword>
<proteinExistence type="predicted"/>
<name>A0A1J0VII2_9GAMM</name>
<reference evidence="2" key="1">
    <citation type="submission" date="2016-11" db="EMBL/GenBank/DDBJ databases">
        <title>Halolamina sediminis sp. nov., an extremely halophilic archaeon isolated from solar salt.</title>
        <authorList>
            <person name="Koh H.-W."/>
            <person name="Rani S."/>
            <person name="Park S.-J."/>
        </authorList>
    </citation>
    <scope>NUCLEOTIDE SEQUENCE [LARGE SCALE GENOMIC DNA]</scope>
    <source>
        <strain evidence="2">Hb3</strain>
    </source>
</reference>
<dbReference type="KEGG" id="hsi:BOX17_13145"/>
<dbReference type="RefSeq" id="WP_071945315.1">
    <property type="nucleotide sequence ID" value="NZ_CP018139.1"/>
</dbReference>
<sequence>MLELIPAEEPHVVALRASGRVDADDLQQAIDAIEQAKQAHPRVSLYAEIDDMRWMTFTALLRDLGYGLTQIGELSHYHRIAVVTDRPWLRPLAELENRLFHPLEVRVFPARERAGALAWIRHLPEAT</sequence>
<dbReference type="Gene3D" id="3.40.50.10600">
    <property type="entry name" value="SpoIIaa-like domains"/>
    <property type="match status" value="1"/>
</dbReference>
<accession>A0A1J0VII2</accession>
<protein>
    <submittedName>
        <fullName evidence="1">STAS/SEC14 domain-containing protein</fullName>
    </submittedName>
</protein>
<dbReference type="AlphaFoldDB" id="A0A1J0VII2"/>
<evidence type="ECO:0000313" key="1">
    <source>
        <dbReference type="EMBL" id="APE31813.1"/>
    </source>
</evidence>
<dbReference type="InterPro" id="IPR038396">
    <property type="entry name" value="SpoIIAA-like_sf"/>
</dbReference>
<dbReference type="InterPro" id="IPR036513">
    <property type="entry name" value="STAS_dom_sf"/>
</dbReference>
<dbReference type="EMBL" id="CP018139">
    <property type="protein sequence ID" value="APE31813.1"/>
    <property type="molecule type" value="Genomic_DNA"/>
</dbReference>
<organism evidence="1 2">
    <name type="scientific">Halomonas aestuarii</name>
    <dbReference type="NCBI Taxonomy" id="1897729"/>
    <lineage>
        <taxon>Bacteria</taxon>
        <taxon>Pseudomonadati</taxon>
        <taxon>Pseudomonadota</taxon>
        <taxon>Gammaproteobacteria</taxon>
        <taxon>Oceanospirillales</taxon>
        <taxon>Halomonadaceae</taxon>
        <taxon>Halomonas</taxon>
    </lineage>
</organism>
<evidence type="ECO:0000313" key="2">
    <source>
        <dbReference type="Proteomes" id="UP000181985"/>
    </source>
</evidence>
<gene>
    <name evidence="1" type="ORF">BOX17_13145</name>
</gene>
<dbReference type="Proteomes" id="UP000181985">
    <property type="component" value="Chromosome"/>
</dbReference>
<dbReference type="Pfam" id="PF11964">
    <property type="entry name" value="SpoIIAA-like"/>
    <property type="match status" value="1"/>
</dbReference>
<dbReference type="InterPro" id="IPR021866">
    <property type="entry name" value="SpoIIAA-like"/>
</dbReference>
<dbReference type="SUPFAM" id="SSF52091">
    <property type="entry name" value="SpoIIaa-like"/>
    <property type="match status" value="1"/>
</dbReference>
<dbReference type="OrthoDB" id="7619266at2"/>